<dbReference type="GO" id="GO:0005524">
    <property type="term" value="F:ATP binding"/>
    <property type="evidence" value="ECO:0007669"/>
    <property type="project" value="UniProtKB-KW"/>
</dbReference>
<gene>
    <name evidence="11" type="ORF">Voc01_000190</name>
</gene>
<dbReference type="InterPro" id="IPR036322">
    <property type="entry name" value="WD40_repeat_dom_sf"/>
</dbReference>
<name>A0A8J3ZJ96_9ACTN</name>
<dbReference type="PROSITE" id="PS01036">
    <property type="entry name" value="HSP70_3"/>
    <property type="match status" value="1"/>
</dbReference>
<dbReference type="PANTHER" id="PTHR22847:SF637">
    <property type="entry name" value="WD REPEAT DOMAIN 5B"/>
    <property type="match status" value="1"/>
</dbReference>
<evidence type="ECO:0000256" key="6">
    <source>
        <dbReference type="ARBA" id="ARBA00023016"/>
    </source>
</evidence>
<evidence type="ECO:0000256" key="9">
    <source>
        <dbReference type="SAM" id="MobiDB-lite"/>
    </source>
</evidence>
<dbReference type="SMART" id="SM00320">
    <property type="entry name" value="WD40"/>
    <property type="match status" value="6"/>
</dbReference>
<dbReference type="GO" id="GO:0140662">
    <property type="term" value="F:ATP-dependent protein folding chaperone"/>
    <property type="evidence" value="ECO:0007669"/>
    <property type="project" value="InterPro"/>
</dbReference>
<dbReference type="Proteomes" id="UP000635606">
    <property type="component" value="Unassembled WGS sequence"/>
</dbReference>
<keyword evidence="10" id="KW-0812">Transmembrane</keyword>
<comment type="caution">
    <text evidence="11">The sequence shown here is derived from an EMBL/GenBank/DDBJ whole genome shotgun (WGS) entry which is preliminary data.</text>
</comment>
<dbReference type="InterPro" id="IPR018181">
    <property type="entry name" value="Heat_shock_70_CS"/>
</dbReference>
<keyword evidence="12" id="KW-1185">Reference proteome</keyword>
<evidence type="ECO:0000256" key="7">
    <source>
        <dbReference type="ARBA" id="ARBA00023186"/>
    </source>
</evidence>
<dbReference type="SUPFAM" id="SSF53067">
    <property type="entry name" value="Actin-like ATPase domain"/>
    <property type="match status" value="1"/>
</dbReference>
<evidence type="ECO:0000256" key="10">
    <source>
        <dbReference type="SAM" id="Phobius"/>
    </source>
</evidence>
<feature type="transmembrane region" description="Helical" evidence="10">
    <location>
        <begin position="149"/>
        <end position="169"/>
    </location>
</feature>
<feature type="repeat" description="WD" evidence="8">
    <location>
        <begin position="356"/>
        <end position="388"/>
    </location>
</feature>
<evidence type="ECO:0000256" key="5">
    <source>
        <dbReference type="ARBA" id="ARBA00022840"/>
    </source>
</evidence>
<reference evidence="11" key="1">
    <citation type="submission" date="2021-01" db="EMBL/GenBank/DDBJ databases">
        <title>Whole genome shotgun sequence of Virgisporangium ochraceum NBRC 16418.</title>
        <authorList>
            <person name="Komaki H."/>
            <person name="Tamura T."/>
        </authorList>
    </citation>
    <scope>NUCLEOTIDE SEQUENCE</scope>
    <source>
        <strain evidence="11">NBRC 16418</strain>
    </source>
</reference>
<comment type="similarity">
    <text evidence="1">Belongs to the heat shock protein 70 family.</text>
</comment>
<keyword evidence="10" id="KW-1133">Transmembrane helix</keyword>
<dbReference type="Pfam" id="PF00012">
    <property type="entry name" value="HSP70"/>
    <property type="match status" value="1"/>
</dbReference>
<protein>
    <recommendedName>
        <fullName evidence="13">WD40 repeat, subgroup</fullName>
    </recommendedName>
</protein>
<keyword evidence="10" id="KW-0472">Membrane</keyword>
<dbReference type="Gene3D" id="3.30.420.40">
    <property type="match status" value="1"/>
</dbReference>
<feature type="repeat" description="WD" evidence="8">
    <location>
        <begin position="228"/>
        <end position="269"/>
    </location>
</feature>
<dbReference type="InterPro" id="IPR015943">
    <property type="entry name" value="WD40/YVTN_repeat-like_dom_sf"/>
</dbReference>
<dbReference type="PANTHER" id="PTHR22847">
    <property type="entry name" value="WD40 REPEAT PROTEIN"/>
    <property type="match status" value="1"/>
</dbReference>
<dbReference type="PROSITE" id="PS00678">
    <property type="entry name" value="WD_REPEATS_1"/>
    <property type="match status" value="2"/>
</dbReference>
<dbReference type="Gene3D" id="2.130.10.10">
    <property type="entry name" value="YVTN repeat-like/Quinoprotein amine dehydrogenase"/>
    <property type="match status" value="2"/>
</dbReference>
<evidence type="ECO:0008006" key="13">
    <source>
        <dbReference type="Google" id="ProtNLM"/>
    </source>
</evidence>
<evidence type="ECO:0000256" key="2">
    <source>
        <dbReference type="ARBA" id="ARBA00022574"/>
    </source>
</evidence>
<dbReference type="Pfam" id="PF00400">
    <property type="entry name" value="WD40"/>
    <property type="match status" value="3"/>
</dbReference>
<dbReference type="InterPro" id="IPR019775">
    <property type="entry name" value="WD40_repeat_CS"/>
</dbReference>
<feature type="region of interest" description="Disordered" evidence="9">
    <location>
        <begin position="117"/>
        <end position="143"/>
    </location>
</feature>
<keyword evidence="2 8" id="KW-0853">WD repeat</keyword>
<dbReference type="EMBL" id="BOPH01000001">
    <property type="protein sequence ID" value="GIJ65102.1"/>
    <property type="molecule type" value="Genomic_DNA"/>
</dbReference>
<dbReference type="CDD" id="cd00200">
    <property type="entry name" value="WD40"/>
    <property type="match status" value="1"/>
</dbReference>
<evidence type="ECO:0000313" key="11">
    <source>
        <dbReference type="EMBL" id="GIJ65102.1"/>
    </source>
</evidence>
<sequence length="475" mass="49278">MRSAKEILSRTATTFVPVPALGVDVPLGRPQSEELVRPILEQTVDVTGRAVRAAGAGVPAAVFLVGGSSRIPLVATLLHRRFGVAPTVVEQPELVVAQGSVADPVAPRRPFAFERLPPAELPTNGPPTDDWPDAPPVPGSRAQRFSRRAVVTATVLGGAAAAAGGFAWWRQRDEPLGYDFRGQLDGSARDVEVIAFSPTVDNLLATGGSDARVRFFDATTFAALGEPLTGHSERVSAVAFSPDGSLLASADSTGAVQLWDVAGRTPVGSFASGDGVVVNTMGFAPNGTLLGAGCADGSIRFWDVATRAPDTGTPLAGHGGAVLSLVFGGGGLVTGDENGTLSAWNLADRLKYDAAFTGHTGDIRALALHPDGRTIASASGDSTVRLWDRAGYAAGDPITLGTRSPVDDVLFTRDGGTIITVSNRLRVNFWDTGSRRKVGSDIPVSATRLALNRIGSRFAAASTSGVSIYAIHRNT</sequence>
<evidence type="ECO:0000313" key="12">
    <source>
        <dbReference type="Proteomes" id="UP000635606"/>
    </source>
</evidence>
<keyword evidence="3" id="KW-0677">Repeat</keyword>
<dbReference type="Gene3D" id="3.90.640.10">
    <property type="entry name" value="Actin, Chain A, domain 4"/>
    <property type="match status" value="1"/>
</dbReference>
<evidence type="ECO:0000256" key="1">
    <source>
        <dbReference type="ARBA" id="ARBA00007381"/>
    </source>
</evidence>
<feature type="repeat" description="WD" evidence="8">
    <location>
        <begin position="271"/>
        <end position="306"/>
    </location>
</feature>
<evidence type="ECO:0000256" key="3">
    <source>
        <dbReference type="ARBA" id="ARBA00022737"/>
    </source>
</evidence>
<keyword evidence="6" id="KW-0346">Stress response</keyword>
<organism evidence="11 12">
    <name type="scientific">Virgisporangium ochraceum</name>
    <dbReference type="NCBI Taxonomy" id="65505"/>
    <lineage>
        <taxon>Bacteria</taxon>
        <taxon>Bacillati</taxon>
        <taxon>Actinomycetota</taxon>
        <taxon>Actinomycetes</taxon>
        <taxon>Micromonosporales</taxon>
        <taxon>Micromonosporaceae</taxon>
        <taxon>Virgisporangium</taxon>
    </lineage>
</organism>
<dbReference type="InterPro" id="IPR001680">
    <property type="entry name" value="WD40_rpt"/>
</dbReference>
<dbReference type="PROSITE" id="PS50294">
    <property type="entry name" value="WD_REPEATS_REGION"/>
    <property type="match status" value="3"/>
</dbReference>
<dbReference type="SUPFAM" id="SSF50978">
    <property type="entry name" value="WD40 repeat-like"/>
    <property type="match status" value="1"/>
</dbReference>
<keyword evidence="7" id="KW-0143">Chaperone</keyword>
<keyword evidence="5" id="KW-0067">ATP-binding</keyword>
<evidence type="ECO:0000256" key="8">
    <source>
        <dbReference type="PROSITE-ProRule" id="PRU00221"/>
    </source>
</evidence>
<dbReference type="PROSITE" id="PS50082">
    <property type="entry name" value="WD_REPEATS_2"/>
    <property type="match status" value="4"/>
</dbReference>
<keyword evidence="4" id="KW-0547">Nucleotide-binding</keyword>
<accession>A0A8J3ZJ96</accession>
<dbReference type="InterPro" id="IPR043129">
    <property type="entry name" value="ATPase_NBD"/>
</dbReference>
<dbReference type="InterPro" id="IPR013126">
    <property type="entry name" value="Hsp_70_fam"/>
</dbReference>
<evidence type="ECO:0000256" key="4">
    <source>
        <dbReference type="ARBA" id="ARBA00022741"/>
    </source>
</evidence>
<feature type="repeat" description="WD" evidence="8">
    <location>
        <begin position="184"/>
        <end position="226"/>
    </location>
</feature>
<proteinExistence type="inferred from homology"/>
<dbReference type="AlphaFoldDB" id="A0A8J3ZJ96"/>